<dbReference type="RefSeq" id="WP_219816951.1">
    <property type="nucleotide sequence ID" value="NZ_PRKQ01000105.1"/>
</dbReference>
<dbReference type="AlphaFoldDB" id="A0AAP8Q9T5"/>
<dbReference type="EMBL" id="PRKQ01000105">
    <property type="protein sequence ID" value="PPA89277.1"/>
    <property type="molecule type" value="Genomic_DNA"/>
</dbReference>
<sequence>IRCSRRSKKLIKSDAEAWHVAKAFLNGRGLPSEIVDYEVDRYKQKLFIMACQMIEHSQEEGEK</sequence>
<name>A0AAP8Q9T5_BRELA</name>
<reference evidence="1 2" key="1">
    <citation type="submission" date="2018-02" db="EMBL/GenBank/DDBJ databases">
        <title>Comparative analysis of genomes of three Brevibacillus laterosporus strains producers of potent antimicrobials isolated from silage.</title>
        <authorList>
            <person name="Kojic M."/>
            <person name="Miljkovic M."/>
            <person name="Studholme D."/>
            <person name="Filipic B."/>
        </authorList>
    </citation>
    <scope>NUCLEOTIDE SEQUENCE [LARGE SCALE GENOMIC DNA]</scope>
    <source>
        <strain evidence="1 2">BGSP11</strain>
    </source>
</reference>
<accession>A0AAP8Q9T5</accession>
<feature type="non-terminal residue" evidence="1">
    <location>
        <position position="1"/>
    </location>
</feature>
<evidence type="ECO:0000313" key="2">
    <source>
        <dbReference type="Proteomes" id="UP000239759"/>
    </source>
</evidence>
<dbReference type="Proteomes" id="UP000239759">
    <property type="component" value="Unassembled WGS sequence"/>
</dbReference>
<protein>
    <submittedName>
        <fullName evidence="1">Uncharacterized protein</fullName>
    </submittedName>
</protein>
<organism evidence="1 2">
    <name type="scientific">Brevibacillus laterosporus</name>
    <name type="common">Bacillus laterosporus</name>
    <dbReference type="NCBI Taxonomy" id="1465"/>
    <lineage>
        <taxon>Bacteria</taxon>
        <taxon>Bacillati</taxon>
        <taxon>Bacillota</taxon>
        <taxon>Bacilli</taxon>
        <taxon>Bacillales</taxon>
        <taxon>Paenibacillaceae</taxon>
        <taxon>Brevibacillus</taxon>
    </lineage>
</organism>
<proteinExistence type="predicted"/>
<gene>
    <name evidence="1" type="ORF">C4A77_25955</name>
</gene>
<comment type="caution">
    <text evidence="1">The sequence shown here is derived from an EMBL/GenBank/DDBJ whole genome shotgun (WGS) entry which is preliminary data.</text>
</comment>
<evidence type="ECO:0000313" key="1">
    <source>
        <dbReference type="EMBL" id="PPA89277.1"/>
    </source>
</evidence>